<evidence type="ECO:0000313" key="1">
    <source>
        <dbReference type="EMBL" id="CAH1390578.1"/>
    </source>
</evidence>
<keyword evidence="2" id="KW-1185">Reference proteome</keyword>
<name>A0A9P0E644_NEZVI</name>
<evidence type="ECO:0000313" key="2">
    <source>
        <dbReference type="Proteomes" id="UP001152798"/>
    </source>
</evidence>
<protein>
    <submittedName>
        <fullName evidence="1">Uncharacterized protein</fullName>
    </submittedName>
</protein>
<dbReference type="EMBL" id="OV725077">
    <property type="protein sequence ID" value="CAH1390578.1"/>
    <property type="molecule type" value="Genomic_DNA"/>
</dbReference>
<proteinExistence type="predicted"/>
<reference evidence="1" key="1">
    <citation type="submission" date="2022-01" db="EMBL/GenBank/DDBJ databases">
        <authorList>
            <person name="King R."/>
        </authorList>
    </citation>
    <scope>NUCLEOTIDE SEQUENCE</scope>
</reference>
<accession>A0A9P0E644</accession>
<organism evidence="1 2">
    <name type="scientific">Nezara viridula</name>
    <name type="common">Southern green stink bug</name>
    <name type="synonym">Cimex viridulus</name>
    <dbReference type="NCBI Taxonomy" id="85310"/>
    <lineage>
        <taxon>Eukaryota</taxon>
        <taxon>Metazoa</taxon>
        <taxon>Ecdysozoa</taxon>
        <taxon>Arthropoda</taxon>
        <taxon>Hexapoda</taxon>
        <taxon>Insecta</taxon>
        <taxon>Pterygota</taxon>
        <taxon>Neoptera</taxon>
        <taxon>Paraneoptera</taxon>
        <taxon>Hemiptera</taxon>
        <taxon>Heteroptera</taxon>
        <taxon>Panheteroptera</taxon>
        <taxon>Pentatomomorpha</taxon>
        <taxon>Pentatomoidea</taxon>
        <taxon>Pentatomidae</taxon>
        <taxon>Pentatominae</taxon>
        <taxon>Nezara</taxon>
    </lineage>
</organism>
<dbReference type="Proteomes" id="UP001152798">
    <property type="component" value="Chromosome 1"/>
</dbReference>
<gene>
    <name evidence="1" type="ORF">NEZAVI_LOCUS1764</name>
</gene>
<sequence length="76" mass="8869">MRKDRIGLRTIRYISRKATPLEASLRLTLHPRPRGQDRILIVTGFWSLCLQIPWSRVEECLLKDTVVDAVNANYTF</sequence>
<dbReference type="AlphaFoldDB" id="A0A9P0E644"/>